<protein>
    <submittedName>
        <fullName evidence="2">Uncharacterized protein</fullName>
    </submittedName>
</protein>
<feature type="compositionally biased region" description="Basic and acidic residues" evidence="1">
    <location>
        <begin position="7"/>
        <end position="19"/>
    </location>
</feature>
<organism evidence="2 3">
    <name type="scientific">Dreissena polymorpha</name>
    <name type="common">Zebra mussel</name>
    <name type="synonym">Mytilus polymorpha</name>
    <dbReference type="NCBI Taxonomy" id="45954"/>
    <lineage>
        <taxon>Eukaryota</taxon>
        <taxon>Metazoa</taxon>
        <taxon>Spiralia</taxon>
        <taxon>Lophotrochozoa</taxon>
        <taxon>Mollusca</taxon>
        <taxon>Bivalvia</taxon>
        <taxon>Autobranchia</taxon>
        <taxon>Heteroconchia</taxon>
        <taxon>Euheterodonta</taxon>
        <taxon>Imparidentia</taxon>
        <taxon>Neoheterodontei</taxon>
        <taxon>Myida</taxon>
        <taxon>Dreissenoidea</taxon>
        <taxon>Dreissenidae</taxon>
        <taxon>Dreissena</taxon>
    </lineage>
</organism>
<name>A0A9D4N3F9_DREPO</name>
<evidence type="ECO:0000256" key="1">
    <source>
        <dbReference type="SAM" id="MobiDB-lite"/>
    </source>
</evidence>
<dbReference type="Proteomes" id="UP000828390">
    <property type="component" value="Unassembled WGS sequence"/>
</dbReference>
<proteinExistence type="predicted"/>
<evidence type="ECO:0000313" key="3">
    <source>
        <dbReference type="Proteomes" id="UP000828390"/>
    </source>
</evidence>
<dbReference type="EMBL" id="JAIWYP010000001">
    <property type="protein sequence ID" value="KAH3887331.1"/>
    <property type="molecule type" value="Genomic_DNA"/>
</dbReference>
<gene>
    <name evidence="2" type="ORF">DPMN_011347</name>
</gene>
<comment type="caution">
    <text evidence="2">The sequence shown here is derived from an EMBL/GenBank/DDBJ whole genome shotgun (WGS) entry which is preliminary data.</text>
</comment>
<sequence>MSSFLPKQRDKGTPRIPDIRRRKARYGNVQICYVDKARLPIYGDVTKGNETNTSTQGLLQLPRP</sequence>
<feature type="region of interest" description="Disordered" evidence="1">
    <location>
        <begin position="44"/>
        <end position="64"/>
    </location>
</feature>
<accession>A0A9D4N3F9</accession>
<dbReference type="AlphaFoldDB" id="A0A9D4N3F9"/>
<keyword evidence="3" id="KW-1185">Reference proteome</keyword>
<feature type="compositionally biased region" description="Polar residues" evidence="1">
    <location>
        <begin position="48"/>
        <end position="58"/>
    </location>
</feature>
<reference evidence="2" key="2">
    <citation type="submission" date="2020-11" db="EMBL/GenBank/DDBJ databases">
        <authorList>
            <person name="McCartney M.A."/>
            <person name="Auch B."/>
            <person name="Kono T."/>
            <person name="Mallez S."/>
            <person name="Becker A."/>
            <person name="Gohl D.M."/>
            <person name="Silverstein K.A.T."/>
            <person name="Koren S."/>
            <person name="Bechman K.B."/>
            <person name="Herman A."/>
            <person name="Abrahante J.E."/>
            <person name="Garbe J."/>
        </authorList>
    </citation>
    <scope>NUCLEOTIDE SEQUENCE</scope>
    <source>
        <strain evidence="2">Duluth1</strain>
        <tissue evidence="2">Whole animal</tissue>
    </source>
</reference>
<evidence type="ECO:0000313" key="2">
    <source>
        <dbReference type="EMBL" id="KAH3887331.1"/>
    </source>
</evidence>
<reference evidence="2" key="1">
    <citation type="journal article" date="2019" name="bioRxiv">
        <title>The Genome of the Zebra Mussel, Dreissena polymorpha: A Resource for Invasive Species Research.</title>
        <authorList>
            <person name="McCartney M.A."/>
            <person name="Auch B."/>
            <person name="Kono T."/>
            <person name="Mallez S."/>
            <person name="Zhang Y."/>
            <person name="Obille A."/>
            <person name="Becker A."/>
            <person name="Abrahante J.E."/>
            <person name="Garbe J."/>
            <person name="Badalamenti J.P."/>
            <person name="Herman A."/>
            <person name="Mangelson H."/>
            <person name="Liachko I."/>
            <person name="Sullivan S."/>
            <person name="Sone E.D."/>
            <person name="Koren S."/>
            <person name="Silverstein K.A.T."/>
            <person name="Beckman K.B."/>
            <person name="Gohl D.M."/>
        </authorList>
    </citation>
    <scope>NUCLEOTIDE SEQUENCE</scope>
    <source>
        <strain evidence="2">Duluth1</strain>
        <tissue evidence="2">Whole animal</tissue>
    </source>
</reference>
<feature type="region of interest" description="Disordered" evidence="1">
    <location>
        <begin position="1"/>
        <end position="21"/>
    </location>
</feature>